<dbReference type="KEGG" id="mmo:MMOB4670"/>
<proteinExistence type="predicted"/>
<dbReference type="InterPro" id="IPR006379">
    <property type="entry name" value="HAD-SF_hydro_IIB"/>
</dbReference>
<dbReference type="PANTHER" id="PTHR10000">
    <property type="entry name" value="PHOSPHOSERINE PHOSPHATASE"/>
    <property type="match status" value="1"/>
</dbReference>
<dbReference type="HOGENOM" id="CLU_044146_7_0_14"/>
<dbReference type="AlphaFoldDB" id="Q6KHH7"/>
<dbReference type="Gene3D" id="3.40.50.1000">
    <property type="entry name" value="HAD superfamily/HAD-like"/>
    <property type="match status" value="1"/>
</dbReference>
<dbReference type="PANTHER" id="PTHR10000:SF25">
    <property type="entry name" value="PHOSPHATASE YKRA-RELATED"/>
    <property type="match status" value="1"/>
</dbReference>
<organism evidence="1 2">
    <name type="scientific">Mycoplasma mobile (strain ATCC 43663 / 163K / NCTC 11711)</name>
    <name type="common">Mesomycoplasma mobile</name>
    <dbReference type="NCBI Taxonomy" id="267748"/>
    <lineage>
        <taxon>Bacteria</taxon>
        <taxon>Bacillati</taxon>
        <taxon>Mycoplasmatota</taxon>
        <taxon>Mycoplasmoidales</taxon>
        <taxon>Metamycoplasmataceae</taxon>
        <taxon>Mesomycoplasma</taxon>
    </lineage>
</organism>
<dbReference type="eggNOG" id="COG0561">
    <property type="taxonomic scope" value="Bacteria"/>
</dbReference>
<dbReference type="InterPro" id="IPR036412">
    <property type="entry name" value="HAD-like_sf"/>
</dbReference>
<dbReference type="OrthoDB" id="388819at2"/>
<accession>Q6KHH7</accession>
<dbReference type="RefSeq" id="WP_011264987.1">
    <property type="nucleotide sequence ID" value="NC_006908.1"/>
</dbReference>
<keyword evidence="1" id="KW-0378">Hydrolase</keyword>
<keyword evidence="2" id="KW-1185">Reference proteome</keyword>
<dbReference type="Proteomes" id="UP000009072">
    <property type="component" value="Chromosome"/>
</dbReference>
<gene>
    <name evidence="1" type="ordered locus">MMOB4670</name>
</gene>
<dbReference type="SUPFAM" id="SSF56784">
    <property type="entry name" value="HAD-like"/>
    <property type="match status" value="1"/>
</dbReference>
<dbReference type="GO" id="GO:0016791">
    <property type="term" value="F:phosphatase activity"/>
    <property type="evidence" value="ECO:0007669"/>
    <property type="project" value="TreeGrafter"/>
</dbReference>
<sequence>MNKKIIAFDIDGTLIPYGEKILSEKLLYAFKTLKQKGFIIILASGRDLIATKNLFDQYDSFDYFVGGNGSFAYDIQNRKIVYENALNFSEIKTLIRKFDLKIENIFISNNESVFVDFEGIEQNRLKTFLSIWKKTDVKNIKDLKDLDELDKGNRANIFILKNLSDEKKEQISQYIKNSHFNFEIKKETATGLYIQNIEQNKYNAILNLAKIENFDVSELITFGDGWNDFEMIKFAKYGVAIENGDPVLLKVAKDFAKPVEDEGVFLKLKELGLI</sequence>
<protein>
    <submittedName>
        <fullName evidence="1">COF family HAD hydrolase protein</fullName>
    </submittedName>
</protein>
<evidence type="ECO:0000313" key="1">
    <source>
        <dbReference type="EMBL" id="AAT27953.1"/>
    </source>
</evidence>
<reference evidence="1 2" key="1">
    <citation type="journal article" date="2004" name="Genome Res.">
        <title>The complete genome and proteome of Mycoplasma mobile.</title>
        <authorList>
            <person name="Jaffe J.D."/>
            <person name="Stange-Thomann N."/>
            <person name="Smith C."/>
            <person name="DeCaprio D."/>
            <person name="Fisher S."/>
            <person name="Butler J."/>
            <person name="Calvo S."/>
            <person name="Elkins T."/>
            <person name="FitzGerald M.G."/>
            <person name="Hafez N."/>
            <person name="Kodira C.D."/>
            <person name="Major J."/>
            <person name="Wang S."/>
            <person name="Wilkinson J."/>
            <person name="Nicol R."/>
            <person name="Nusbaum C."/>
            <person name="Birren B."/>
            <person name="Berg H.C."/>
            <person name="Church G.M."/>
        </authorList>
    </citation>
    <scope>NUCLEOTIDE SEQUENCE [LARGE SCALE GENOMIC DNA]</scope>
    <source>
        <strain evidence="2">ATCC 43663 / 163K / NCTC 11711</strain>
    </source>
</reference>
<dbReference type="Pfam" id="PF08282">
    <property type="entry name" value="Hydrolase_3"/>
    <property type="match status" value="1"/>
</dbReference>
<dbReference type="Gene3D" id="3.30.1240.10">
    <property type="match status" value="1"/>
</dbReference>
<dbReference type="STRING" id="267748.MMOB4670"/>
<dbReference type="GO" id="GO:0000287">
    <property type="term" value="F:magnesium ion binding"/>
    <property type="evidence" value="ECO:0007669"/>
    <property type="project" value="TreeGrafter"/>
</dbReference>
<name>Q6KHH7_MYCM1</name>
<dbReference type="GO" id="GO:0005829">
    <property type="term" value="C:cytosol"/>
    <property type="evidence" value="ECO:0007669"/>
    <property type="project" value="TreeGrafter"/>
</dbReference>
<dbReference type="NCBIfam" id="NF045966">
    <property type="entry name" value="YcsE_rel_Pase"/>
    <property type="match status" value="1"/>
</dbReference>
<dbReference type="EMBL" id="AE017308">
    <property type="protein sequence ID" value="AAT27953.1"/>
    <property type="molecule type" value="Genomic_DNA"/>
</dbReference>
<dbReference type="NCBIfam" id="TIGR01484">
    <property type="entry name" value="HAD-SF-IIB"/>
    <property type="match status" value="1"/>
</dbReference>
<dbReference type="InterPro" id="IPR023214">
    <property type="entry name" value="HAD_sf"/>
</dbReference>
<evidence type="ECO:0000313" key="2">
    <source>
        <dbReference type="Proteomes" id="UP000009072"/>
    </source>
</evidence>